<gene>
    <name evidence="2" type="ORF">DNR46_27005</name>
</gene>
<evidence type="ECO:0000256" key="1">
    <source>
        <dbReference type="SAM" id="MobiDB-lite"/>
    </source>
</evidence>
<name>A0A3M9X523_9HYPH</name>
<comment type="caution">
    <text evidence="2">The sequence shown here is derived from an EMBL/GenBank/DDBJ whole genome shotgun (WGS) entry which is preliminary data.</text>
</comment>
<protein>
    <submittedName>
        <fullName evidence="2">Uncharacterized protein</fullName>
    </submittedName>
</protein>
<evidence type="ECO:0000313" key="2">
    <source>
        <dbReference type="EMBL" id="RNJ42796.1"/>
    </source>
</evidence>
<proteinExistence type="predicted"/>
<reference evidence="2 3" key="1">
    <citation type="journal article" date="2018" name="Mol. Plant Microbe Interact.">
        <title>Taxonomically Different Co-Microsymbionts of a Relict Legume, Oxytropis popoviana, Have Complementary Sets of Symbiotic Genes and Together Increase the Efficiency of Plant Nodulation.</title>
        <authorList>
            <person name="Safronova V."/>
            <person name="Belimov A."/>
            <person name="Sazanova A."/>
            <person name="Chirak E."/>
            <person name="Verkhozina A."/>
            <person name="Kuznetsova I."/>
            <person name="Andronov E."/>
            <person name="Puhalsky J."/>
            <person name="Tikhonovich I."/>
        </authorList>
    </citation>
    <scope>NUCLEOTIDE SEQUENCE [LARGE SCALE GENOMIC DNA]</scope>
    <source>
        <strain evidence="2 3">Opo-235</strain>
    </source>
</reference>
<feature type="region of interest" description="Disordered" evidence="1">
    <location>
        <begin position="19"/>
        <end position="38"/>
    </location>
</feature>
<dbReference type="EMBL" id="QKOD01000009">
    <property type="protein sequence ID" value="RNJ42796.1"/>
    <property type="molecule type" value="Genomic_DNA"/>
</dbReference>
<sequence length="92" mass="10187">MPTTVIVPLRKIVSISSSFGSCSSKRPPSLSRSRLLHSVRPSSREIPVHRRQLVKRASGKANRWLRRDLAELCGETPLTLAQTETGDRGLVP</sequence>
<organism evidence="2 3">
    <name type="scientific">Mesorhizobium japonicum</name>
    <dbReference type="NCBI Taxonomy" id="2066070"/>
    <lineage>
        <taxon>Bacteria</taxon>
        <taxon>Pseudomonadati</taxon>
        <taxon>Pseudomonadota</taxon>
        <taxon>Alphaproteobacteria</taxon>
        <taxon>Hyphomicrobiales</taxon>
        <taxon>Phyllobacteriaceae</taxon>
        <taxon>Mesorhizobium</taxon>
    </lineage>
</organism>
<accession>A0A3M9X523</accession>
<dbReference type="AlphaFoldDB" id="A0A3M9X523"/>
<dbReference type="Proteomes" id="UP000275436">
    <property type="component" value="Unassembled WGS sequence"/>
</dbReference>
<evidence type="ECO:0000313" key="3">
    <source>
        <dbReference type="Proteomes" id="UP000275436"/>
    </source>
</evidence>